<feature type="transmembrane region" description="Helical" evidence="1">
    <location>
        <begin position="70"/>
        <end position="90"/>
    </location>
</feature>
<keyword evidence="1" id="KW-1133">Transmembrane helix</keyword>
<keyword evidence="2" id="KW-1185">Reference proteome</keyword>
<dbReference type="WBParaSite" id="L893_g1746.t1">
    <property type="protein sequence ID" value="L893_g1746.t1"/>
    <property type="gene ID" value="L893_g1746"/>
</dbReference>
<reference evidence="3" key="1">
    <citation type="submission" date="2016-11" db="UniProtKB">
        <authorList>
            <consortium name="WormBaseParasite"/>
        </authorList>
    </citation>
    <scope>IDENTIFICATION</scope>
</reference>
<keyword evidence="1" id="KW-0812">Transmembrane</keyword>
<evidence type="ECO:0000313" key="3">
    <source>
        <dbReference type="WBParaSite" id="L893_g1746.t1"/>
    </source>
</evidence>
<sequence length="96" mass="11484">MNPPALLHNLNLTPETETVFSSKQVARDITRVRRREAFREKEFERRNRRRWGSCSNWRKNCRDLCCTSNALLLALALVGFFLLILVYFLFEHVIEW</sequence>
<dbReference type="AlphaFoldDB" id="A0A1I7YL91"/>
<keyword evidence="1" id="KW-0472">Membrane</keyword>
<evidence type="ECO:0000313" key="2">
    <source>
        <dbReference type="Proteomes" id="UP000095287"/>
    </source>
</evidence>
<organism evidence="2 3">
    <name type="scientific">Steinernema glaseri</name>
    <dbReference type="NCBI Taxonomy" id="37863"/>
    <lineage>
        <taxon>Eukaryota</taxon>
        <taxon>Metazoa</taxon>
        <taxon>Ecdysozoa</taxon>
        <taxon>Nematoda</taxon>
        <taxon>Chromadorea</taxon>
        <taxon>Rhabditida</taxon>
        <taxon>Tylenchina</taxon>
        <taxon>Panagrolaimomorpha</taxon>
        <taxon>Strongyloidoidea</taxon>
        <taxon>Steinernematidae</taxon>
        <taxon>Steinernema</taxon>
    </lineage>
</organism>
<proteinExistence type="predicted"/>
<protein>
    <submittedName>
        <fullName evidence="3">Uncharacterized protein</fullName>
    </submittedName>
</protein>
<accession>A0A1I7YL91</accession>
<evidence type="ECO:0000256" key="1">
    <source>
        <dbReference type="SAM" id="Phobius"/>
    </source>
</evidence>
<dbReference type="Proteomes" id="UP000095287">
    <property type="component" value="Unplaced"/>
</dbReference>
<name>A0A1I7YL91_9BILA</name>